<gene>
    <name evidence="2" type="ORF">PBAH0796_LOCUS3563</name>
</gene>
<sequence length="154" mass="16265">MGSDGGEKSNSLAARVIGMIRRKAAAMGTSALIGYLLIDMVVYAIALVLAREAFLRSTGKEPWQDARGFLLVVGGIWAGNNATRPMRLAGAAALAPLVEWLLVRLEGLLPTNVQKKALPGGILLATPLAAGALLCSWGLVVLMAMFVYVSFRRG</sequence>
<feature type="transmembrane region" description="Helical" evidence="1">
    <location>
        <begin position="32"/>
        <end position="50"/>
    </location>
</feature>
<name>A0A7R9ZYV5_9DINO</name>
<reference evidence="2" key="1">
    <citation type="submission" date="2021-01" db="EMBL/GenBank/DDBJ databases">
        <authorList>
            <person name="Corre E."/>
            <person name="Pelletier E."/>
            <person name="Niang G."/>
            <person name="Scheremetjew M."/>
            <person name="Finn R."/>
            <person name="Kale V."/>
            <person name="Holt S."/>
            <person name="Cochrane G."/>
            <person name="Meng A."/>
            <person name="Brown T."/>
            <person name="Cohen L."/>
        </authorList>
    </citation>
    <scope>NUCLEOTIDE SEQUENCE</scope>
    <source>
        <strain evidence="2">Pbaha01</strain>
    </source>
</reference>
<evidence type="ECO:0000313" key="2">
    <source>
        <dbReference type="EMBL" id="CAD8347824.1"/>
    </source>
</evidence>
<keyword evidence="1" id="KW-1133">Transmembrane helix</keyword>
<organism evidence="2">
    <name type="scientific">Pyrodinium bahamense</name>
    <dbReference type="NCBI Taxonomy" id="73915"/>
    <lineage>
        <taxon>Eukaryota</taxon>
        <taxon>Sar</taxon>
        <taxon>Alveolata</taxon>
        <taxon>Dinophyceae</taxon>
        <taxon>Gonyaulacales</taxon>
        <taxon>Pyrocystaceae</taxon>
        <taxon>Pyrodinium</taxon>
    </lineage>
</organism>
<dbReference type="PANTHER" id="PTHR34370">
    <property type="entry name" value="OS04G0600100 PROTEIN"/>
    <property type="match status" value="1"/>
</dbReference>
<evidence type="ECO:0000256" key="1">
    <source>
        <dbReference type="SAM" id="Phobius"/>
    </source>
</evidence>
<keyword evidence="1" id="KW-0812">Transmembrane</keyword>
<accession>A0A7R9ZYV5</accession>
<protein>
    <submittedName>
        <fullName evidence="2">Uncharacterized protein</fullName>
    </submittedName>
</protein>
<dbReference type="EMBL" id="HBEG01006025">
    <property type="protein sequence ID" value="CAD8347824.1"/>
    <property type="molecule type" value="Transcribed_RNA"/>
</dbReference>
<proteinExistence type="predicted"/>
<dbReference type="PANTHER" id="PTHR34370:SF1">
    <property type="entry name" value="OS04G0600100 PROTEIN"/>
    <property type="match status" value="1"/>
</dbReference>
<keyword evidence="1" id="KW-0472">Membrane</keyword>
<feature type="transmembrane region" description="Helical" evidence="1">
    <location>
        <begin position="123"/>
        <end position="149"/>
    </location>
</feature>
<dbReference type="AlphaFoldDB" id="A0A7R9ZYV5"/>